<keyword evidence="3 6" id="KW-1133">Transmembrane helix</keyword>
<evidence type="ECO:0000256" key="2">
    <source>
        <dbReference type="ARBA" id="ARBA00022692"/>
    </source>
</evidence>
<dbReference type="PANTHER" id="PTHR10984">
    <property type="entry name" value="ENDOPLASMIC RETICULUM-GOLGI INTERMEDIATE COMPARTMENT PROTEIN"/>
    <property type="match status" value="1"/>
</dbReference>
<sequence length="401" mass="44157">MAAALPEHSAVLSSSTQASDIVAAPESRGYFNSVLATPPPLNAFDAFKKTNATYKEQTARGGVLTVLLALFIAALVWTELREYIYGEPGYQFSVARGIGHELQVNFDATVATPCHYLTVDIRDAVGDRLHVSDEFKKDGTTFEIGQAQRLQNLHEEVGMTASRMHIVEDGPACRIWGHVTVKKVTGNLHIVRQHETVVDLASQMIDQAVMNLSHVIHEFSFGPFFPQIAQPLDNSVETTNAPFHIFQYFLSVVSTTYIDAGRRILDTNQYSVTDMSRETEHGRGVPGTRSPVLVIAFLPVIAFLTSLRASRAGIFFKYDIEPMSLTIRERTTTLLQFLVRLAGIVGGILVCSDYGFRTLDSLFGRMLDDKSKPTLLVTSPAVGTKSPSTLRERAFSNAGRS</sequence>
<gene>
    <name evidence="9" type="ORF">BZ3500_MVSOF-1268-A1-R1_CHR11-3G03503</name>
</gene>
<evidence type="ECO:0000256" key="1">
    <source>
        <dbReference type="ARBA" id="ARBA00004370"/>
    </source>
</evidence>
<feature type="domain" description="Endoplasmic reticulum vesicle transporter C-terminal" evidence="7">
    <location>
        <begin position="167"/>
        <end position="352"/>
    </location>
</feature>
<accession>A0A2X0N874</accession>
<dbReference type="InterPro" id="IPR039542">
    <property type="entry name" value="Erv_N"/>
</dbReference>
<keyword evidence="10" id="KW-1185">Reference proteome</keyword>
<reference evidence="10" key="1">
    <citation type="submission" date="2016-10" db="EMBL/GenBank/DDBJ databases">
        <authorList>
            <person name="Jeantristanb JTB J.-T."/>
            <person name="Ricardo R."/>
        </authorList>
    </citation>
    <scope>NUCLEOTIDE SEQUENCE [LARGE SCALE GENOMIC DNA]</scope>
</reference>
<name>A0A2X0N874_9BASI</name>
<feature type="domain" description="Endoplasmic reticulum vesicle transporter N-terminal" evidence="8">
    <location>
        <begin position="41"/>
        <end position="128"/>
    </location>
</feature>
<dbReference type="OrthoDB" id="5541786at2759"/>
<feature type="transmembrane region" description="Helical" evidence="6">
    <location>
        <begin position="292"/>
        <end position="314"/>
    </location>
</feature>
<evidence type="ECO:0000313" key="9">
    <source>
        <dbReference type="EMBL" id="SCZ94952.1"/>
    </source>
</evidence>
<dbReference type="InterPro" id="IPR012936">
    <property type="entry name" value="Erv_C"/>
</dbReference>
<keyword evidence="2 6" id="KW-0812">Transmembrane</keyword>
<dbReference type="GO" id="GO:0006888">
    <property type="term" value="P:endoplasmic reticulum to Golgi vesicle-mediated transport"/>
    <property type="evidence" value="ECO:0007669"/>
    <property type="project" value="TreeGrafter"/>
</dbReference>
<dbReference type="Pfam" id="PF07970">
    <property type="entry name" value="COPIIcoated_ERV"/>
    <property type="match status" value="1"/>
</dbReference>
<feature type="transmembrane region" description="Helical" evidence="6">
    <location>
        <begin position="59"/>
        <end position="77"/>
    </location>
</feature>
<dbReference type="AlphaFoldDB" id="A0A2X0N874"/>
<dbReference type="Pfam" id="PF13850">
    <property type="entry name" value="ERGIC_N"/>
    <property type="match status" value="1"/>
</dbReference>
<feature type="region of interest" description="Disordered" evidence="5">
    <location>
        <begin position="381"/>
        <end position="401"/>
    </location>
</feature>
<evidence type="ECO:0000313" key="10">
    <source>
        <dbReference type="Proteomes" id="UP000249723"/>
    </source>
</evidence>
<proteinExistence type="predicted"/>
<evidence type="ECO:0000256" key="3">
    <source>
        <dbReference type="ARBA" id="ARBA00022989"/>
    </source>
</evidence>
<protein>
    <submittedName>
        <fullName evidence="9">BZ3500_MvSof-1268-A1-R1_Chr11-3g03503 protein</fullName>
    </submittedName>
</protein>
<dbReference type="GO" id="GO:0030134">
    <property type="term" value="C:COPII-coated ER to Golgi transport vesicle"/>
    <property type="evidence" value="ECO:0007669"/>
    <property type="project" value="TreeGrafter"/>
</dbReference>
<keyword evidence="4 6" id="KW-0472">Membrane</keyword>
<evidence type="ECO:0000259" key="8">
    <source>
        <dbReference type="Pfam" id="PF13850"/>
    </source>
</evidence>
<dbReference type="GO" id="GO:0005789">
    <property type="term" value="C:endoplasmic reticulum membrane"/>
    <property type="evidence" value="ECO:0007669"/>
    <property type="project" value="TreeGrafter"/>
</dbReference>
<dbReference type="Proteomes" id="UP000249723">
    <property type="component" value="Unassembled WGS sequence"/>
</dbReference>
<dbReference type="InterPro" id="IPR045888">
    <property type="entry name" value="Erv"/>
</dbReference>
<dbReference type="STRING" id="289078.A0A2X0N874"/>
<feature type="transmembrane region" description="Helical" evidence="6">
    <location>
        <begin position="334"/>
        <end position="356"/>
    </location>
</feature>
<evidence type="ECO:0000256" key="4">
    <source>
        <dbReference type="ARBA" id="ARBA00023136"/>
    </source>
</evidence>
<comment type="subcellular location">
    <subcellularLocation>
        <location evidence="1">Membrane</location>
    </subcellularLocation>
</comment>
<dbReference type="GO" id="GO:0000139">
    <property type="term" value="C:Golgi membrane"/>
    <property type="evidence" value="ECO:0007669"/>
    <property type="project" value="TreeGrafter"/>
</dbReference>
<evidence type="ECO:0000256" key="6">
    <source>
        <dbReference type="SAM" id="Phobius"/>
    </source>
</evidence>
<evidence type="ECO:0000259" key="7">
    <source>
        <dbReference type="Pfam" id="PF07970"/>
    </source>
</evidence>
<dbReference type="EMBL" id="FMWP01000060">
    <property type="protein sequence ID" value="SCZ94952.1"/>
    <property type="molecule type" value="Genomic_DNA"/>
</dbReference>
<organism evidence="9 10">
    <name type="scientific">Microbotryum saponariae</name>
    <dbReference type="NCBI Taxonomy" id="289078"/>
    <lineage>
        <taxon>Eukaryota</taxon>
        <taxon>Fungi</taxon>
        <taxon>Dikarya</taxon>
        <taxon>Basidiomycota</taxon>
        <taxon>Pucciniomycotina</taxon>
        <taxon>Microbotryomycetes</taxon>
        <taxon>Microbotryales</taxon>
        <taxon>Microbotryaceae</taxon>
        <taxon>Microbotryum</taxon>
    </lineage>
</organism>
<dbReference type="GO" id="GO:0006890">
    <property type="term" value="P:retrograde vesicle-mediated transport, Golgi to endoplasmic reticulum"/>
    <property type="evidence" value="ECO:0007669"/>
    <property type="project" value="TreeGrafter"/>
</dbReference>
<evidence type="ECO:0000256" key="5">
    <source>
        <dbReference type="SAM" id="MobiDB-lite"/>
    </source>
</evidence>
<dbReference type="PANTHER" id="PTHR10984:SF81">
    <property type="entry name" value="ER-DERIVED VESICLES PROTEIN ERV41"/>
    <property type="match status" value="1"/>
</dbReference>